<dbReference type="NCBIfam" id="TIGR01361">
    <property type="entry name" value="DAHP_synth_Bsub"/>
    <property type="match status" value="1"/>
</dbReference>
<dbReference type="InterPro" id="IPR013785">
    <property type="entry name" value="Aldolase_TIM"/>
</dbReference>
<feature type="domain" description="DAHP synthetase I/KDSA" evidence="2">
    <location>
        <begin position="92"/>
        <end position="332"/>
    </location>
</feature>
<dbReference type="Gene3D" id="3.30.70.1140">
    <property type="entry name" value="Phospho-2-dehydro-3-deoxyheptonate aldolase, domain 1"/>
    <property type="match status" value="1"/>
</dbReference>
<dbReference type="EMBL" id="CP063458">
    <property type="protein sequence ID" value="QOV88867.1"/>
    <property type="molecule type" value="Genomic_DNA"/>
</dbReference>
<accession>A0A7M2WTL3</accession>
<name>A0A7M2WTL3_9BACT</name>
<protein>
    <submittedName>
        <fullName evidence="4">3-deoxy-7-phosphoheptulonate synthase</fullName>
        <ecNumber evidence="4">2.5.1.54</ecNumber>
    </submittedName>
</protein>
<dbReference type="KEGG" id="hbs:IPV69_21975"/>
<dbReference type="AlphaFoldDB" id="A0A7M2WTL3"/>
<dbReference type="GO" id="GO:0016832">
    <property type="term" value="F:aldehyde-lyase activity"/>
    <property type="evidence" value="ECO:0007669"/>
    <property type="project" value="InterPro"/>
</dbReference>
<dbReference type="Pfam" id="PF18152">
    <property type="entry name" value="DAHP_snth_FXD"/>
    <property type="match status" value="1"/>
</dbReference>
<dbReference type="InterPro" id="IPR041071">
    <property type="entry name" value="DAHP_snth_FXD"/>
</dbReference>
<evidence type="ECO:0000313" key="5">
    <source>
        <dbReference type="Proteomes" id="UP000593765"/>
    </source>
</evidence>
<dbReference type="Gene3D" id="3.20.20.70">
    <property type="entry name" value="Aldolase class I"/>
    <property type="match status" value="1"/>
</dbReference>
<evidence type="ECO:0000313" key="4">
    <source>
        <dbReference type="EMBL" id="QOV88867.1"/>
    </source>
</evidence>
<evidence type="ECO:0000259" key="2">
    <source>
        <dbReference type="Pfam" id="PF00793"/>
    </source>
</evidence>
<dbReference type="NCBIfam" id="NF009239">
    <property type="entry name" value="PRK12595.1"/>
    <property type="match status" value="1"/>
</dbReference>
<dbReference type="EC" id="2.5.1.54" evidence="4"/>
<dbReference type="InterPro" id="IPR006268">
    <property type="entry name" value="DAHP_syn_2"/>
</dbReference>
<keyword evidence="5" id="KW-1185">Reference proteome</keyword>
<dbReference type="PANTHER" id="PTHR43018">
    <property type="entry name" value="PHOSPHO-2-DEHYDRO-3-DEOXYHEPTONATE ALDOLASE"/>
    <property type="match status" value="1"/>
</dbReference>
<gene>
    <name evidence="4" type="primary">aroF</name>
    <name evidence="4" type="ORF">IPV69_21975</name>
</gene>
<dbReference type="NCBIfam" id="NF006421">
    <property type="entry name" value="PRK08673.1"/>
    <property type="match status" value="1"/>
</dbReference>
<sequence length="351" mass="38040">MIIVMTSNASDEAIARVSAEIERMGSRPHLSRGKFRTVIGAMGEEGKIDESHIASLDGVEKVMPIMKPYKLASREFHEEDSVVMVGGGKTPQVPIGGSHAACIAGPCAVENEQMLRRIAGHVRDGGATILRGGVYKPRTSPYSFQGLGLQALKWMRETGDDLGMPICVEVMDTRQVADMEPFVDMFQIGARNMQNFDLLREVGKTTKPVLLKRGLAATVKDWLLSAEYVLSQGNKGVVLCERGIKTFEDSIRYTMDISSIPVARQWSHLPIIVDPSHAAGKRDLVGSLALAGMAAGAHGIIVEVHYNPAEAQCDGPQALLPEMFNELMGQLRQIAAVTKKEFAEIGEAVSA</sequence>
<reference evidence="4 5" key="1">
    <citation type="submission" date="2020-10" db="EMBL/GenBank/DDBJ databases">
        <title>Wide distribution of Phycisphaera-like planctomycetes from WD2101 soil group in peatlands and genome analysis of the first cultivated representative.</title>
        <authorList>
            <person name="Dedysh S.N."/>
            <person name="Beletsky A.V."/>
            <person name="Ivanova A."/>
            <person name="Kulichevskaya I.S."/>
            <person name="Suzina N.E."/>
            <person name="Philippov D.A."/>
            <person name="Rakitin A.L."/>
            <person name="Mardanov A.V."/>
            <person name="Ravin N.V."/>
        </authorList>
    </citation>
    <scope>NUCLEOTIDE SEQUENCE [LARGE SCALE GENOMIC DNA]</scope>
    <source>
        <strain evidence="4 5">M1803</strain>
    </source>
</reference>
<organism evidence="4 5">
    <name type="scientific">Humisphaera borealis</name>
    <dbReference type="NCBI Taxonomy" id="2807512"/>
    <lineage>
        <taxon>Bacteria</taxon>
        <taxon>Pseudomonadati</taxon>
        <taxon>Planctomycetota</taxon>
        <taxon>Phycisphaerae</taxon>
        <taxon>Tepidisphaerales</taxon>
        <taxon>Tepidisphaeraceae</taxon>
        <taxon>Humisphaera</taxon>
    </lineage>
</organism>
<dbReference type="RefSeq" id="WP_206291875.1">
    <property type="nucleotide sequence ID" value="NZ_CP063458.1"/>
</dbReference>
<proteinExistence type="predicted"/>
<dbReference type="PANTHER" id="PTHR43018:SF2">
    <property type="entry name" value="PHOSPHO-2-DEHYDRO-3-DEOXYHEPTONATE ALDOLASE"/>
    <property type="match status" value="1"/>
</dbReference>
<dbReference type="InterPro" id="IPR006218">
    <property type="entry name" value="DAHP1/KDSA"/>
</dbReference>
<keyword evidence="1 4" id="KW-0808">Transferase</keyword>
<dbReference type="GO" id="GO:0009073">
    <property type="term" value="P:aromatic amino acid family biosynthetic process"/>
    <property type="evidence" value="ECO:0007669"/>
    <property type="project" value="InterPro"/>
</dbReference>
<dbReference type="Pfam" id="PF00793">
    <property type="entry name" value="DAHP_synth_1"/>
    <property type="match status" value="1"/>
</dbReference>
<dbReference type="Proteomes" id="UP000593765">
    <property type="component" value="Chromosome"/>
</dbReference>
<evidence type="ECO:0000256" key="1">
    <source>
        <dbReference type="ARBA" id="ARBA00022679"/>
    </source>
</evidence>
<dbReference type="InterPro" id="IPR052899">
    <property type="entry name" value="Class-I_DAHP_synthase"/>
</dbReference>
<dbReference type="SUPFAM" id="SSF51569">
    <property type="entry name" value="Aldolase"/>
    <property type="match status" value="1"/>
</dbReference>
<feature type="domain" description="DAHP synthase ferredoxin-like" evidence="3">
    <location>
        <begin position="1"/>
        <end position="67"/>
    </location>
</feature>
<dbReference type="GO" id="GO:0003849">
    <property type="term" value="F:3-deoxy-7-phosphoheptulonate synthase activity"/>
    <property type="evidence" value="ECO:0007669"/>
    <property type="project" value="UniProtKB-EC"/>
</dbReference>
<evidence type="ECO:0000259" key="3">
    <source>
        <dbReference type="Pfam" id="PF18152"/>
    </source>
</evidence>